<gene>
    <name evidence="2" type="ORF">SMN809_LOCUS85115</name>
</gene>
<feature type="non-terminal residue" evidence="2">
    <location>
        <position position="99"/>
    </location>
</feature>
<reference evidence="2" key="1">
    <citation type="submission" date="2021-02" db="EMBL/GenBank/DDBJ databases">
        <authorList>
            <person name="Nowell W R."/>
        </authorList>
    </citation>
    <scope>NUCLEOTIDE SEQUENCE</scope>
</reference>
<evidence type="ECO:0000256" key="1">
    <source>
        <dbReference type="SAM" id="MobiDB-lite"/>
    </source>
</evidence>
<accession>A0A8S3K6R7</accession>
<comment type="caution">
    <text evidence="2">The sequence shown here is derived from an EMBL/GenBank/DDBJ whole genome shotgun (WGS) entry which is preliminary data.</text>
</comment>
<name>A0A8S3K6R7_9BILA</name>
<proteinExistence type="predicted"/>
<dbReference type="Proteomes" id="UP000676336">
    <property type="component" value="Unassembled WGS sequence"/>
</dbReference>
<protein>
    <submittedName>
        <fullName evidence="2">Uncharacterized protein</fullName>
    </submittedName>
</protein>
<feature type="region of interest" description="Disordered" evidence="1">
    <location>
        <begin position="33"/>
        <end position="99"/>
    </location>
</feature>
<sequence length="99" mass="10737">QALPPLLQTVTQYNPNIFNGVCLPPSTFSRPFSSPTNLYSHYPTHHFPQQVSPSNNGGYNPTAASATSPYPPRGFMPTTTATNQPPSDCQSLLYPQTSP</sequence>
<feature type="compositionally biased region" description="Polar residues" evidence="1">
    <location>
        <begin position="77"/>
        <end position="99"/>
    </location>
</feature>
<dbReference type="EMBL" id="CAJOBI010363185">
    <property type="protein sequence ID" value="CAF5227128.1"/>
    <property type="molecule type" value="Genomic_DNA"/>
</dbReference>
<feature type="non-terminal residue" evidence="2">
    <location>
        <position position="1"/>
    </location>
</feature>
<feature type="compositionally biased region" description="Polar residues" evidence="1">
    <location>
        <begin position="47"/>
        <end position="59"/>
    </location>
</feature>
<dbReference type="AlphaFoldDB" id="A0A8S3K6R7"/>
<evidence type="ECO:0000313" key="3">
    <source>
        <dbReference type="Proteomes" id="UP000676336"/>
    </source>
</evidence>
<organism evidence="2 3">
    <name type="scientific">Rotaria magnacalcarata</name>
    <dbReference type="NCBI Taxonomy" id="392030"/>
    <lineage>
        <taxon>Eukaryota</taxon>
        <taxon>Metazoa</taxon>
        <taxon>Spiralia</taxon>
        <taxon>Gnathifera</taxon>
        <taxon>Rotifera</taxon>
        <taxon>Eurotatoria</taxon>
        <taxon>Bdelloidea</taxon>
        <taxon>Philodinida</taxon>
        <taxon>Philodinidae</taxon>
        <taxon>Rotaria</taxon>
    </lineage>
</organism>
<evidence type="ECO:0000313" key="2">
    <source>
        <dbReference type="EMBL" id="CAF5227128.1"/>
    </source>
</evidence>